<keyword evidence="2" id="KW-0472">Membrane</keyword>
<evidence type="ECO:0000256" key="2">
    <source>
        <dbReference type="SAM" id="Phobius"/>
    </source>
</evidence>
<feature type="domain" description="Acyltransferase 3" evidence="3">
    <location>
        <begin position="40"/>
        <end position="392"/>
    </location>
</feature>
<evidence type="ECO:0000313" key="4">
    <source>
        <dbReference type="EMBL" id="CVL07097.1"/>
    </source>
</evidence>
<keyword evidence="2" id="KW-1133">Transmembrane helix</keyword>
<evidence type="ECO:0000313" key="5">
    <source>
        <dbReference type="Proteomes" id="UP000184255"/>
    </source>
</evidence>
<evidence type="ECO:0000256" key="1">
    <source>
        <dbReference type="SAM" id="MobiDB-lite"/>
    </source>
</evidence>
<feature type="compositionally biased region" description="Polar residues" evidence="1">
    <location>
        <begin position="12"/>
        <end position="30"/>
    </location>
</feature>
<feature type="transmembrane region" description="Helical" evidence="2">
    <location>
        <begin position="241"/>
        <end position="267"/>
    </location>
</feature>
<dbReference type="EMBL" id="FCQH01000019">
    <property type="protein sequence ID" value="CVL07097.1"/>
    <property type="molecule type" value="Genomic_DNA"/>
</dbReference>
<dbReference type="GeneID" id="65094503"/>
<keyword evidence="4" id="KW-0808">Transferase</keyword>
<feature type="transmembrane region" description="Helical" evidence="2">
    <location>
        <begin position="146"/>
        <end position="164"/>
    </location>
</feature>
<dbReference type="AlphaFoldDB" id="A0A1L7UH89"/>
<dbReference type="InterPro" id="IPR050879">
    <property type="entry name" value="Acyltransferase_3"/>
</dbReference>
<feature type="region of interest" description="Disordered" evidence="1">
    <location>
        <begin position="1"/>
        <end position="30"/>
    </location>
</feature>
<sequence length="471" mass="53858">MSKAKRTKRSKTGSQTLVRLPNNHQSTIDRPQMSLDTSHLQGLRGVASLLVYIHHHELWAHNAAYDTIERAFGYRQRHHFITLPFIRLVFNGGHFATAVFFVLSGYVLSVKPLTIINCPRTTSSIENQGRLACYISLAIFRRWFRLFIPVFVTTFTYMSLLYIFGLHASGHSTQAAYSLEFRRWMHEVLNFSFIFDRTTSPWPSYNDHLWSVAIEFKGSLAMYTCLTVLSRSTIHYRLVSYMLLVVYFLFLVTDGWFCAFFIAGLSIRDLEIVFGGYVTSMMQGKAWTSVLLKFLLSSFGLYMAGVPTCLSSKCFRMNPGWSFLSPLPSLVTCDPKWVPLFCASVLFVPLVRHTWLKRPLQSSIFQYLGRNSYSLYLIHGPVLRTFGDSLYACVSWPYGDRRMLHTRFDSWAGFLPITMSGPFGMEGAFLVVQAIMLPISLFISHFVTHTVDGPCVRLSKMIVDVLLGKEQ</sequence>
<keyword evidence="5" id="KW-1185">Reference proteome</keyword>
<name>A0A1L7UH89_FUSMA</name>
<dbReference type="PANTHER" id="PTHR23028:SF125">
    <property type="entry name" value="ACYLTRANSFERASE"/>
    <property type="match status" value="1"/>
</dbReference>
<protein>
    <submittedName>
        <fullName evidence="4">Related to hard surface induced protein 3 (Sterol glycosyl transferase)</fullName>
    </submittedName>
</protein>
<dbReference type="GO" id="GO:0016747">
    <property type="term" value="F:acyltransferase activity, transferring groups other than amino-acyl groups"/>
    <property type="evidence" value="ECO:0007669"/>
    <property type="project" value="InterPro"/>
</dbReference>
<dbReference type="VEuPathDB" id="FungiDB:FMAN_15261"/>
<dbReference type="PANTHER" id="PTHR23028">
    <property type="entry name" value="ACETYLTRANSFERASE"/>
    <property type="match status" value="1"/>
</dbReference>
<feature type="compositionally biased region" description="Basic residues" evidence="1">
    <location>
        <begin position="1"/>
        <end position="11"/>
    </location>
</feature>
<organism evidence="4 5">
    <name type="scientific">Fusarium mangiferae</name>
    <name type="common">Mango malformation disease fungus</name>
    <dbReference type="NCBI Taxonomy" id="192010"/>
    <lineage>
        <taxon>Eukaryota</taxon>
        <taxon>Fungi</taxon>
        <taxon>Dikarya</taxon>
        <taxon>Ascomycota</taxon>
        <taxon>Pezizomycotina</taxon>
        <taxon>Sordariomycetes</taxon>
        <taxon>Hypocreomycetidae</taxon>
        <taxon>Hypocreales</taxon>
        <taxon>Nectriaceae</taxon>
        <taxon>Fusarium</taxon>
        <taxon>Fusarium fujikuroi species complex</taxon>
    </lineage>
</organism>
<accession>A0A1L7UH89</accession>
<proteinExistence type="predicted"/>
<feature type="transmembrane region" description="Helical" evidence="2">
    <location>
        <begin position="287"/>
        <end position="310"/>
    </location>
</feature>
<reference evidence="5" key="1">
    <citation type="journal article" date="2016" name="Genome Biol. Evol.">
        <title>Comparative 'omics' of the Fusarium fujikuroi species complex highlights differences in genetic potential and metabolite synthesis.</title>
        <authorList>
            <person name="Niehaus E.-M."/>
            <person name="Muensterkoetter M."/>
            <person name="Proctor R.H."/>
            <person name="Brown D.W."/>
            <person name="Sharon A."/>
            <person name="Idan Y."/>
            <person name="Oren-Young L."/>
            <person name="Sieber C.M."/>
            <person name="Novak O."/>
            <person name="Pencik A."/>
            <person name="Tarkowska D."/>
            <person name="Hromadova K."/>
            <person name="Freeman S."/>
            <person name="Maymon M."/>
            <person name="Elazar M."/>
            <person name="Youssef S.A."/>
            <person name="El-Shabrawy E.S.M."/>
            <person name="Shalaby A.B.A."/>
            <person name="Houterman P."/>
            <person name="Brock N.L."/>
            <person name="Burkhardt I."/>
            <person name="Tsavkelova E.A."/>
            <person name="Dickschat J.S."/>
            <person name="Galuszka P."/>
            <person name="Gueldener U."/>
            <person name="Tudzynski B."/>
        </authorList>
    </citation>
    <scope>NUCLEOTIDE SEQUENCE [LARGE SCALE GENOMIC DNA]</scope>
    <source>
        <strain evidence="5">MRC7560</strain>
    </source>
</reference>
<evidence type="ECO:0000259" key="3">
    <source>
        <dbReference type="Pfam" id="PF01757"/>
    </source>
</evidence>
<gene>
    <name evidence="4" type="ORF">FMAN_15261</name>
</gene>
<comment type="caution">
    <text evidence="4">The sequence shown here is derived from an EMBL/GenBank/DDBJ whole genome shotgun (WGS) entry which is preliminary data.</text>
</comment>
<dbReference type="Pfam" id="PF01757">
    <property type="entry name" value="Acyl_transf_3"/>
    <property type="match status" value="1"/>
</dbReference>
<dbReference type="RefSeq" id="XP_041690284.1">
    <property type="nucleotide sequence ID" value="XM_041824844.1"/>
</dbReference>
<keyword evidence="2" id="KW-0812">Transmembrane</keyword>
<dbReference type="InterPro" id="IPR002656">
    <property type="entry name" value="Acyl_transf_3_dom"/>
</dbReference>
<dbReference type="Proteomes" id="UP000184255">
    <property type="component" value="Unassembled WGS sequence"/>
</dbReference>